<evidence type="ECO:0000313" key="2">
    <source>
        <dbReference type="EMBL" id="NRT92358.1"/>
    </source>
</evidence>
<dbReference type="Pfam" id="PF13401">
    <property type="entry name" value="AAA_22"/>
    <property type="match status" value="1"/>
</dbReference>
<proteinExistence type="predicted"/>
<sequence length="542" mass="61866">MDKKIVLSNGAIAYRAEYKEQVIEEYKGNPFLEALPDICDKEKVIDCLGMYPYYNDDERKLPDHIRIHIISERLFKIFQPLPRHIDLESRISTMIRTGYISRNPLSKEYTESLIQGYMKLNDIEVENINNFCNTANSVSIIGASGMGKSSSLNRVLSNLPQVIGHYQYKDKKICIYQVVWLKIDCPFDGSVKGLCIDFFNRIDQILGTRYFEKYATSKRTVDTLLSILGQVARNSGLGLLIIDEIQHLSQAKSGGVDKMLNFFTTLVNTVGIPVVLVGTMKAKNLLQNDFRMARRTLGTGGNIIWERLKNDESFSLLIDTIWEYQFTKNKTLLTEEFVNLLYEESQGIIDIAVKIYAMAQIKAISTGREEITVDIIKEVVDKNLNAVKPMIDAMKSNDIRRIAKYEDISTIDYEDFLSKTNTDTNLSSRIQDYKAAKRKKQLSKKEEALIRLMELDIDRKKAVSAIENILSEDEEIGINKLVVEAIKVVDTIKATRKKSSNLKDDDIRLIIKSAREKGISPYLALKEKGYIANADFQRREIV</sequence>
<dbReference type="SUPFAM" id="SSF52540">
    <property type="entry name" value="P-loop containing nucleoside triphosphate hydrolases"/>
    <property type="match status" value="1"/>
</dbReference>
<dbReference type="Gene3D" id="3.40.50.300">
    <property type="entry name" value="P-loop containing nucleotide triphosphate hydrolases"/>
    <property type="match status" value="1"/>
</dbReference>
<name>A0AAX0BCY0_CLOBE</name>
<evidence type="ECO:0000313" key="3">
    <source>
        <dbReference type="Proteomes" id="UP001193748"/>
    </source>
</evidence>
<dbReference type="AlphaFoldDB" id="A0AAX0BCY0"/>
<gene>
    <name evidence="2" type="ORF">B0H41_006179</name>
</gene>
<dbReference type="RefSeq" id="WP_173712504.1">
    <property type="nucleotide sequence ID" value="NZ_JABSWW010000002.1"/>
</dbReference>
<dbReference type="EMBL" id="JABSWW010000002">
    <property type="protein sequence ID" value="NRT92358.1"/>
    <property type="molecule type" value="Genomic_DNA"/>
</dbReference>
<dbReference type="Proteomes" id="UP001193748">
    <property type="component" value="Unassembled WGS sequence"/>
</dbReference>
<accession>A0AAX0BCY0</accession>
<reference evidence="2" key="2">
    <citation type="journal article" date="2022" name="Nat. Biotechnol.">
        <title>Carbon-negative production of acetone and isopropanol by gas fermentation at industrial pilot scale.</title>
        <authorList>
            <person name="Liew F.E."/>
            <person name="Nogle R."/>
            <person name="Abdalla T."/>
            <person name="Rasor B.J."/>
            <person name="Canter C."/>
            <person name="Jensen R.O."/>
            <person name="Wang L."/>
            <person name="Strutz J."/>
            <person name="Chirania P."/>
            <person name="De Tissera S."/>
            <person name="Mueller A.P."/>
            <person name="Ruan Z."/>
            <person name="Gao A."/>
            <person name="Tran L."/>
            <person name="Engle N.L."/>
            <person name="Bromley J.C."/>
            <person name="Daniell J."/>
            <person name="Conrado R."/>
            <person name="Tschaplinski T.J."/>
            <person name="Giannone R.J."/>
            <person name="Hettich R.L."/>
            <person name="Karim A.S."/>
            <person name="Simpson S.D."/>
            <person name="Brown S.D."/>
            <person name="Leang C."/>
            <person name="Jewett M.C."/>
            <person name="Kopke M."/>
        </authorList>
    </citation>
    <scope>NUCLEOTIDE SEQUENCE</scope>
    <source>
        <strain evidence="2">DJ080</strain>
    </source>
</reference>
<organism evidence="2 3">
    <name type="scientific">Clostridium beijerinckii</name>
    <name type="common">Clostridium MP</name>
    <dbReference type="NCBI Taxonomy" id="1520"/>
    <lineage>
        <taxon>Bacteria</taxon>
        <taxon>Bacillati</taxon>
        <taxon>Bacillota</taxon>
        <taxon>Clostridia</taxon>
        <taxon>Eubacteriales</taxon>
        <taxon>Clostridiaceae</taxon>
        <taxon>Clostridium</taxon>
    </lineage>
</organism>
<evidence type="ECO:0000259" key="1">
    <source>
        <dbReference type="Pfam" id="PF13401"/>
    </source>
</evidence>
<dbReference type="InterPro" id="IPR027417">
    <property type="entry name" value="P-loop_NTPase"/>
</dbReference>
<reference evidence="2" key="1">
    <citation type="submission" date="2020-05" db="EMBL/GenBank/DDBJ databases">
        <authorList>
            <person name="Brown S."/>
            <person name="Huntemann M."/>
            <person name="Clum A."/>
            <person name="Spunde A."/>
            <person name="Palaniappan K."/>
            <person name="Ritter S."/>
            <person name="Mikhailova N."/>
            <person name="Chen I.-M."/>
            <person name="Stamatis D."/>
            <person name="Reddy T."/>
            <person name="O'Malley R."/>
            <person name="Daum C."/>
            <person name="Shapiro N."/>
            <person name="Ivanova N."/>
            <person name="Kyrpides N."/>
            <person name="Woyke T."/>
        </authorList>
    </citation>
    <scope>NUCLEOTIDE SEQUENCE</scope>
    <source>
        <strain evidence="2">DJ080</strain>
    </source>
</reference>
<comment type="caution">
    <text evidence="2">The sequence shown here is derived from an EMBL/GenBank/DDBJ whole genome shotgun (WGS) entry which is preliminary data.</text>
</comment>
<dbReference type="GO" id="GO:0016887">
    <property type="term" value="F:ATP hydrolysis activity"/>
    <property type="evidence" value="ECO:0007669"/>
    <property type="project" value="InterPro"/>
</dbReference>
<dbReference type="InterPro" id="IPR049945">
    <property type="entry name" value="AAA_22"/>
</dbReference>
<protein>
    <recommendedName>
        <fullName evidence="1">ORC1/DEAH AAA+ ATPase domain-containing protein</fullName>
    </recommendedName>
</protein>
<feature type="domain" description="ORC1/DEAH AAA+ ATPase" evidence="1">
    <location>
        <begin position="134"/>
        <end position="286"/>
    </location>
</feature>